<protein>
    <submittedName>
        <fullName evidence="1">IS110 family transposase</fullName>
    </submittedName>
</protein>
<accession>A0A3M8BD10</accession>
<sequence>IIYHMLKNNITYQEFGWDYLQDQDRVVDYWIKRIESQGFKVMIEPTEVV</sequence>
<proteinExistence type="predicted"/>
<evidence type="ECO:0000313" key="2">
    <source>
        <dbReference type="Proteomes" id="UP000268829"/>
    </source>
</evidence>
<evidence type="ECO:0000313" key="1">
    <source>
        <dbReference type="EMBL" id="RNB61319.1"/>
    </source>
</evidence>
<reference evidence="1 2" key="1">
    <citation type="submission" date="2018-10" db="EMBL/GenBank/DDBJ databases">
        <title>Phylogenomics of Brevibacillus.</title>
        <authorList>
            <person name="Dunlap C."/>
        </authorList>
    </citation>
    <scope>NUCLEOTIDE SEQUENCE [LARGE SCALE GENOMIC DNA]</scope>
    <source>
        <strain evidence="1 2">DSM 100115</strain>
    </source>
</reference>
<dbReference type="AlphaFoldDB" id="A0A3M8BD10"/>
<dbReference type="EMBL" id="RHHS01000007">
    <property type="protein sequence ID" value="RNB61319.1"/>
    <property type="molecule type" value="Genomic_DNA"/>
</dbReference>
<organism evidence="1 2">
    <name type="scientific">Brevibacillus gelatini</name>
    <dbReference type="NCBI Taxonomy" id="1655277"/>
    <lineage>
        <taxon>Bacteria</taxon>
        <taxon>Bacillati</taxon>
        <taxon>Bacillota</taxon>
        <taxon>Bacilli</taxon>
        <taxon>Bacillales</taxon>
        <taxon>Paenibacillaceae</taxon>
        <taxon>Brevibacillus</taxon>
    </lineage>
</organism>
<feature type="non-terminal residue" evidence="1">
    <location>
        <position position="1"/>
    </location>
</feature>
<name>A0A3M8BD10_9BACL</name>
<dbReference type="Proteomes" id="UP000268829">
    <property type="component" value="Unassembled WGS sequence"/>
</dbReference>
<comment type="caution">
    <text evidence="1">The sequence shown here is derived from an EMBL/GenBank/DDBJ whole genome shotgun (WGS) entry which is preliminary data.</text>
</comment>
<keyword evidence="2" id="KW-1185">Reference proteome</keyword>
<gene>
    <name evidence="1" type="ORF">EDM57_01535</name>
</gene>